<name>A0ABV4EA87_9GAMM</name>
<dbReference type="InterPro" id="IPR036700">
    <property type="entry name" value="BOBF_sf"/>
</dbReference>
<evidence type="ECO:0000313" key="3">
    <source>
        <dbReference type="EMBL" id="MEY8771723.1"/>
    </source>
</evidence>
<evidence type="ECO:0000313" key="4">
    <source>
        <dbReference type="Proteomes" id="UP001565243"/>
    </source>
</evidence>
<keyword evidence="4" id="KW-1185">Reference proteome</keyword>
<evidence type="ECO:0000256" key="2">
    <source>
        <dbReference type="SAM" id="SignalP"/>
    </source>
</evidence>
<dbReference type="PANTHER" id="PTHR36571">
    <property type="entry name" value="PROTEIN YGIW"/>
    <property type="match status" value="1"/>
</dbReference>
<dbReference type="Proteomes" id="UP001565243">
    <property type="component" value="Unassembled WGS sequence"/>
</dbReference>
<accession>A0ABV4EA87</accession>
<dbReference type="SUPFAM" id="SSF101756">
    <property type="entry name" value="Hypothetical protein YgiW"/>
    <property type="match status" value="1"/>
</dbReference>
<gene>
    <name evidence="3" type="ORF">AB6T85_15090</name>
</gene>
<reference evidence="3 4" key="1">
    <citation type="submission" date="2024-07" db="EMBL/GenBank/DDBJ databases">
        <authorList>
            <person name="Hebao G."/>
        </authorList>
    </citation>
    <scope>NUCLEOTIDE SEQUENCE [LARGE SCALE GENOMIC DNA]</scope>
    <source>
        <strain evidence="3 4">ACCC 02193</strain>
    </source>
</reference>
<dbReference type="EMBL" id="JBGFFX010000009">
    <property type="protein sequence ID" value="MEY8771723.1"/>
    <property type="molecule type" value="Genomic_DNA"/>
</dbReference>
<proteinExistence type="predicted"/>
<evidence type="ECO:0000256" key="1">
    <source>
        <dbReference type="ARBA" id="ARBA00022729"/>
    </source>
</evidence>
<protein>
    <submittedName>
        <fullName evidence="3">NirD/YgiW/YdeI family stress tolerance protein</fullName>
    </submittedName>
</protein>
<organism evidence="3 4">
    <name type="scientific">Erwinia aeris</name>
    <dbReference type="NCBI Taxonomy" id="3239803"/>
    <lineage>
        <taxon>Bacteria</taxon>
        <taxon>Pseudomonadati</taxon>
        <taxon>Pseudomonadota</taxon>
        <taxon>Gammaproteobacteria</taxon>
        <taxon>Enterobacterales</taxon>
        <taxon>Erwiniaceae</taxon>
        <taxon>Erwinia</taxon>
    </lineage>
</organism>
<dbReference type="RefSeq" id="WP_369896019.1">
    <property type="nucleotide sequence ID" value="NZ_JBGFFX010000009.1"/>
</dbReference>
<feature type="signal peptide" evidence="2">
    <location>
        <begin position="1"/>
        <end position="22"/>
    </location>
</feature>
<dbReference type="InterPro" id="IPR005220">
    <property type="entry name" value="CarO-like"/>
</dbReference>
<feature type="chain" id="PRO_5047262403" evidence="2">
    <location>
        <begin position="23"/>
        <end position="109"/>
    </location>
</feature>
<dbReference type="PANTHER" id="PTHR36571:SF1">
    <property type="entry name" value="PROTEIN YGIW"/>
    <property type="match status" value="1"/>
</dbReference>
<keyword evidence="1 2" id="KW-0732">Signal</keyword>
<comment type="caution">
    <text evidence="3">The sequence shown here is derived from an EMBL/GenBank/DDBJ whole genome shotgun (WGS) entry which is preliminary data.</text>
</comment>
<dbReference type="NCBIfam" id="NF033674">
    <property type="entry name" value="stress_OB_fold"/>
    <property type="match status" value="1"/>
</dbReference>
<dbReference type="Pfam" id="PF04076">
    <property type="entry name" value="BOF"/>
    <property type="match status" value="1"/>
</dbReference>
<dbReference type="Gene3D" id="2.40.50.200">
    <property type="entry name" value="Bacterial OB-fold"/>
    <property type="match status" value="1"/>
</dbReference>
<sequence>MMKKILATVLLLACSLPAYAHAAKTVTVKEAKTLRDDTRVVLTGKITGHAGDDDLYWLQDSTGKIRIDIDDDEWEDNHLAIGKTVRVVGDVDKNGGHTEIEVDHISVVR</sequence>